<dbReference type="SUPFAM" id="SSF55729">
    <property type="entry name" value="Acyl-CoA N-acyltransferases (Nat)"/>
    <property type="match status" value="1"/>
</dbReference>
<feature type="domain" description="N-acetyltransferase" evidence="1">
    <location>
        <begin position="10"/>
        <end position="173"/>
    </location>
</feature>
<dbReference type="PANTHER" id="PTHR43072">
    <property type="entry name" value="N-ACETYLTRANSFERASE"/>
    <property type="match status" value="1"/>
</dbReference>
<dbReference type="CDD" id="cd04301">
    <property type="entry name" value="NAT_SF"/>
    <property type="match status" value="1"/>
</dbReference>
<organism evidence="2 3">
    <name type="scientific">Kitasatospora phosalacinea</name>
    <dbReference type="NCBI Taxonomy" id="2065"/>
    <lineage>
        <taxon>Bacteria</taxon>
        <taxon>Bacillati</taxon>
        <taxon>Actinomycetota</taxon>
        <taxon>Actinomycetes</taxon>
        <taxon>Kitasatosporales</taxon>
        <taxon>Streptomycetaceae</taxon>
        <taxon>Kitasatospora</taxon>
    </lineage>
</organism>
<sequence length="191" mass="20684">MTADDRRPIRLIRPAAPADLAAVAGIYTHYVRHTVSTFEETPPPVEHWHQRLADLTDRGLPFLVAEVSGQVVGYAYAGPWRPKPAYRHTAENSVYLSPHHLGRGHGTALLRALVDACARTELRQLVAVIASPGNDASVALHRRFGFTEAGRLAAVGHKHGRWIDTLLMQLTLVPTPTTPAEGPAGTTGATQ</sequence>
<dbReference type="AlphaFoldDB" id="A0A9W6PEU8"/>
<dbReference type="Pfam" id="PF13420">
    <property type="entry name" value="Acetyltransf_4"/>
    <property type="match status" value="1"/>
</dbReference>
<evidence type="ECO:0000259" key="1">
    <source>
        <dbReference type="PROSITE" id="PS51186"/>
    </source>
</evidence>
<dbReference type="Proteomes" id="UP001165143">
    <property type="component" value="Unassembled WGS sequence"/>
</dbReference>
<dbReference type="InterPro" id="IPR000182">
    <property type="entry name" value="GNAT_dom"/>
</dbReference>
<dbReference type="RefSeq" id="WP_081973609.1">
    <property type="nucleotide sequence ID" value="NZ_BSRX01000008.1"/>
</dbReference>
<gene>
    <name evidence="2" type="ORF">Kpho01_18220</name>
</gene>
<reference evidence="2" key="1">
    <citation type="submission" date="2023-02" db="EMBL/GenBank/DDBJ databases">
        <title>Kitasatospora phosalacinea NBRC 14362.</title>
        <authorList>
            <person name="Ichikawa N."/>
            <person name="Sato H."/>
            <person name="Tonouchi N."/>
        </authorList>
    </citation>
    <scope>NUCLEOTIDE SEQUENCE</scope>
    <source>
        <strain evidence="2">NBRC 14362</strain>
    </source>
</reference>
<evidence type="ECO:0000313" key="2">
    <source>
        <dbReference type="EMBL" id="GLW53811.1"/>
    </source>
</evidence>
<comment type="caution">
    <text evidence="2">The sequence shown here is derived from an EMBL/GenBank/DDBJ whole genome shotgun (WGS) entry which is preliminary data.</text>
</comment>
<name>A0A9W6PEU8_9ACTN</name>
<protein>
    <submittedName>
        <fullName evidence="2">N-acetyltransferase</fullName>
    </submittedName>
</protein>
<dbReference type="PROSITE" id="PS51186">
    <property type="entry name" value="GNAT"/>
    <property type="match status" value="1"/>
</dbReference>
<dbReference type="InterPro" id="IPR016181">
    <property type="entry name" value="Acyl_CoA_acyltransferase"/>
</dbReference>
<dbReference type="Gene3D" id="3.40.630.30">
    <property type="match status" value="1"/>
</dbReference>
<proteinExistence type="predicted"/>
<dbReference type="EMBL" id="BSRX01000008">
    <property type="protein sequence ID" value="GLW53811.1"/>
    <property type="molecule type" value="Genomic_DNA"/>
</dbReference>
<accession>A0A9W6PEU8</accession>
<dbReference type="GO" id="GO:0016747">
    <property type="term" value="F:acyltransferase activity, transferring groups other than amino-acyl groups"/>
    <property type="evidence" value="ECO:0007669"/>
    <property type="project" value="InterPro"/>
</dbReference>
<evidence type="ECO:0000313" key="3">
    <source>
        <dbReference type="Proteomes" id="UP001165143"/>
    </source>
</evidence>
<dbReference type="PANTHER" id="PTHR43072:SF8">
    <property type="entry name" value="ACYLTRANSFERASE FABY-RELATED"/>
    <property type="match status" value="1"/>
</dbReference>